<evidence type="ECO:0000313" key="1">
    <source>
        <dbReference type="EMBL" id="KXN69127.1"/>
    </source>
</evidence>
<proteinExistence type="predicted"/>
<accession>A0A137P257</accession>
<gene>
    <name evidence="1" type="ORF">CONCODRAFT_8516</name>
</gene>
<name>A0A137P257_CONC2</name>
<dbReference type="InterPro" id="IPR032675">
    <property type="entry name" value="LRR_dom_sf"/>
</dbReference>
<dbReference type="Gene3D" id="3.80.10.10">
    <property type="entry name" value="Ribonuclease Inhibitor"/>
    <property type="match status" value="1"/>
</dbReference>
<protein>
    <recommendedName>
        <fullName evidence="3">RNI-like protein</fullName>
    </recommendedName>
</protein>
<dbReference type="Proteomes" id="UP000070444">
    <property type="component" value="Unassembled WGS sequence"/>
</dbReference>
<evidence type="ECO:0008006" key="3">
    <source>
        <dbReference type="Google" id="ProtNLM"/>
    </source>
</evidence>
<dbReference type="EMBL" id="KQ964547">
    <property type="protein sequence ID" value="KXN69127.1"/>
    <property type="molecule type" value="Genomic_DNA"/>
</dbReference>
<evidence type="ECO:0000313" key="2">
    <source>
        <dbReference type="Proteomes" id="UP000070444"/>
    </source>
</evidence>
<sequence>MTKIENEKNNEVDWLNIVFNIAFQSYLDFGTLKEISLLSKFVRAKLNPKLFYNISLKANRKHVNGKIEKFYNVSALSALTRHISSNSDKLQKSISIEKALNNINYEVQNIIIFVSSLYLKSLDRIGYYLFSIFKSFDSLSLLNITGTTIPYTLLINLGLLIPNLKSFELISTTLVKLPTDRLISNSIIFPPSLSYLNISRVEVTELGLLSDPFEYLFSEGHAKNSYSFTPPKILLPSLKKLIFAEYNETKSGLEEFLHINPCLESLKTETIYLDKVYNINSLKSLETDMVECLNGDIKFTSQESIEELTTFVNIDTYENVAKLCLLCPNLEKLRFSIDCHKFSQHSFDRFLISVMSNLPKLKTFHLEIYTDDHDVLNINKFSYIENIIIETKCINLSNIKFEKSKNLKNIEFKSLSFRNNELKQEFVKLCNKFKNWEFKSRNHSIKGYKIN</sequence>
<reference evidence="1 2" key="1">
    <citation type="journal article" date="2015" name="Genome Biol. Evol.">
        <title>Phylogenomic analyses indicate that early fungi evolved digesting cell walls of algal ancestors of land plants.</title>
        <authorList>
            <person name="Chang Y."/>
            <person name="Wang S."/>
            <person name="Sekimoto S."/>
            <person name="Aerts A.L."/>
            <person name="Choi C."/>
            <person name="Clum A."/>
            <person name="LaButti K.M."/>
            <person name="Lindquist E.A."/>
            <person name="Yee Ngan C."/>
            <person name="Ohm R.A."/>
            <person name="Salamov A.A."/>
            <person name="Grigoriev I.V."/>
            <person name="Spatafora J.W."/>
            <person name="Berbee M.L."/>
        </authorList>
    </citation>
    <scope>NUCLEOTIDE SEQUENCE [LARGE SCALE GENOMIC DNA]</scope>
    <source>
        <strain evidence="1 2">NRRL 28638</strain>
    </source>
</reference>
<organism evidence="1 2">
    <name type="scientific">Conidiobolus coronatus (strain ATCC 28846 / CBS 209.66 / NRRL 28638)</name>
    <name type="common">Delacroixia coronata</name>
    <dbReference type="NCBI Taxonomy" id="796925"/>
    <lineage>
        <taxon>Eukaryota</taxon>
        <taxon>Fungi</taxon>
        <taxon>Fungi incertae sedis</taxon>
        <taxon>Zoopagomycota</taxon>
        <taxon>Entomophthoromycotina</taxon>
        <taxon>Entomophthoromycetes</taxon>
        <taxon>Entomophthorales</taxon>
        <taxon>Ancylistaceae</taxon>
        <taxon>Conidiobolus</taxon>
    </lineage>
</organism>
<dbReference type="AlphaFoldDB" id="A0A137P257"/>
<dbReference type="SUPFAM" id="SSF52047">
    <property type="entry name" value="RNI-like"/>
    <property type="match status" value="1"/>
</dbReference>
<keyword evidence="2" id="KW-1185">Reference proteome</keyword>